<feature type="transmembrane region" description="Helical" evidence="1">
    <location>
        <begin position="31"/>
        <end position="50"/>
    </location>
</feature>
<organism evidence="3">
    <name type="scientific">Perkinsus marinus (strain ATCC 50983 / TXsc)</name>
    <dbReference type="NCBI Taxonomy" id="423536"/>
    <lineage>
        <taxon>Eukaryota</taxon>
        <taxon>Sar</taxon>
        <taxon>Alveolata</taxon>
        <taxon>Perkinsozoa</taxon>
        <taxon>Perkinsea</taxon>
        <taxon>Perkinsida</taxon>
        <taxon>Perkinsidae</taxon>
        <taxon>Perkinsus</taxon>
    </lineage>
</organism>
<dbReference type="Proteomes" id="UP000007800">
    <property type="component" value="Unassembled WGS sequence"/>
</dbReference>
<dbReference type="OrthoDB" id="10462543at2759"/>
<dbReference type="AlphaFoldDB" id="C5LQZ3"/>
<evidence type="ECO:0000313" key="3">
    <source>
        <dbReference type="Proteomes" id="UP000007800"/>
    </source>
</evidence>
<dbReference type="InParanoid" id="C5LQZ3"/>
<keyword evidence="1" id="KW-0812">Transmembrane</keyword>
<accession>C5LQZ3</accession>
<evidence type="ECO:0000313" key="2">
    <source>
        <dbReference type="EMBL" id="EER00878.1"/>
    </source>
</evidence>
<name>C5LQZ3_PERM5</name>
<evidence type="ECO:0000256" key="1">
    <source>
        <dbReference type="SAM" id="Phobius"/>
    </source>
</evidence>
<dbReference type="GeneID" id="9044068"/>
<protein>
    <submittedName>
        <fullName evidence="2">Uncharacterized protein</fullName>
    </submittedName>
</protein>
<dbReference type="EMBL" id="GG684654">
    <property type="protein sequence ID" value="EER00878.1"/>
    <property type="molecule type" value="Genomic_DNA"/>
</dbReference>
<gene>
    <name evidence="2" type="ORF">Pmar_PMAR002948</name>
</gene>
<dbReference type="RefSeq" id="XP_002768160.1">
    <property type="nucleotide sequence ID" value="XM_002768114.1"/>
</dbReference>
<proteinExistence type="predicted"/>
<sequence length="82" mass="9137">MIIGSEVEGDSHLIVFELKRASWDGCSCFDWTFSAMIIELCVGLIIGIAVGTYQGEQFKPCFDPCIEQSKVVKDKVVGKYQQ</sequence>
<keyword evidence="1" id="KW-0472">Membrane</keyword>
<keyword evidence="3" id="KW-1185">Reference proteome</keyword>
<keyword evidence="1" id="KW-1133">Transmembrane helix</keyword>
<reference evidence="2 3" key="1">
    <citation type="submission" date="2008-07" db="EMBL/GenBank/DDBJ databases">
        <authorList>
            <person name="El-Sayed N."/>
            <person name="Caler E."/>
            <person name="Inman J."/>
            <person name="Amedeo P."/>
            <person name="Hass B."/>
            <person name="Wortman J."/>
        </authorList>
    </citation>
    <scope>NUCLEOTIDE SEQUENCE [LARGE SCALE GENOMIC DNA]</scope>
    <source>
        <strain evidence="3">ATCC 50983 / TXsc</strain>
    </source>
</reference>